<evidence type="ECO:0000256" key="4">
    <source>
        <dbReference type="ARBA" id="ARBA00023163"/>
    </source>
</evidence>
<evidence type="ECO:0000256" key="1">
    <source>
        <dbReference type="ARBA" id="ARBA00009437"/>
    </source>
</evidence>
<evidence type="ECO:0000256" key="3">
    <source>
        <dbReference type="ARBA" id="ARBA00023125"/>
    </source>
</evidence>
<name>A0AAE9YQE1_9GAMM</name>
<dbReference type="Pfam" id="PF03466">
    <property type="entry name" value="LysR_substrate"/>
    <property type="match status" value="1"/>
</dbReference>
<dbReference type="PROSITE" id="PS50931">
    <property type="entry name" value="HTH_LYSR"/>
    <property type="match status" value="1"/>
</dbReference>
<dbReference type="Pfam" id="PF00126">
    <property type="entry name" value="HTH_1"/>
    <property type="match status" value="1"/>
</dbReference>
<sequence>MFELKHLKTIAALNASGTIRKTAEKLFLSQSALSHQLKELEFKLGDKIFIRNTSPVQFTRPGQLLLELAHKVLPEVENTISALKGQNSAEKTLTLAFACHACFQWLLPVTQALTEQNPGLRFSFTDPLFLEEHQQADILFTDELNEKSDLELREIGQFELVAVVANQHPLAQKKFLLPQDFQDINLLTYPVKTQRLDIFNLFLSPHAVTPDKIKQVDNSHMMLQMAAADMGVAVLPDWLVTSLATPALLKRLPLGKTGLFKTLYASYRPANSKLPEITAFLPRAIDAFKALYR</sequence>
<reference evidence="6 7" key="1">
    <citation type="journal article" date="2015" name="Genome Announc.">
        <title>Draft Genome Sequences of Marine Isolates of Thalassomonas viridans and Thalassomonas actiniarum.</title>
        <authorList>
            <person name="Olonade I."/>
            <person name="van Zyl L.J."/>
            <person name="Trindade M."/>
        </authorList>
    </citation>
    <scope>NUCLEOTIDE SEQUENCE [LARGE SCALE GENOMIC DNA]</scope>
    <source>
        <strain evidence="6 7">A5K-106</strain>
    </source>
</reference>
<dbReference type="InterPro" id="IPR036388">
    <property type="entry name" value="WH-like_DNA-bd_sf"/>
</dbReference>
<evidence type="ECO:0000256" key="2">
    <source>
        <dbReference type="ARBA" id="ARBA00023015"/>
    </source>
</evidence>
<protein>
    <submittedName>
        <fullName evidence="6">LysR family transcriptional regulator</fullName>
    </submittedName>
</protein>
<dbReference type="Gene3D" id="1.10.10.10">
    <property type="entry name" value="Winged helix-like DNA-binding domain superfamily/Winged helix DNA-binding domain"/>
    <property type="match status" value="1"/>
</dbReference>
<dbReference type="InterPro" id="IPR000847">
    <property type="entry name" value="LysR_HTH_N"/>
</dbReference>
<dbReference type="SUPFAM" id="SSF46785">
    <property type="entry name" value="Winged helix' DNA-binding domain"/>
    <property type="match status" value="1"/>
</dbReference>
<evidence type="ECO:0000313" key="6">
    <source>
        <dbReference type="EMBL" id="WDD98343.1"/>
    </source>
</evidence>
<dbReference type="GO" id="GO:0003700">
    <property type="term" value="F:DNA-binding transcription factor activity"/>
    <property type="evidence" value="ECO:0007669"/>
    <property type="project" value="InterPro"/>
</dbReference>
<gene>
    <name evidence="6" type="ORF">SG35_024235</name>
</gene>
<accession>A0AAE9YQE1</accession>
<keyword evidence="7" id="KW-1185">Reference proteome</keyword>
<dbReference type="EMBL" id="CP059735">
    <property type="protein sequence ID" value="WDD98343.1"/>
    <property type="molecule type" value="Genomic_DNA"/>
</dbReference>
<dbReference type="InterPro" id="IPR036390">
    <property type="entry name" value="WH_DNA-bd_sf"/>
</dbReference>
<dbReference type="PANTHER" id="PTHR30126:SF25">
    <property type="entry name" value="HTH-TYPE TRANSCRIPTIONAL REGULATOR METR"/>
    <property type="match status" value="1"/>
</dbReference>
<organism evidence="6 7">
    <name type="scientific">Thalassomonas actiniarum</name>
    <dbReference type="NCBI Taxonomy" id="485447"/>
    <lineage>
        <taxon>Bacteria</taxon>
        <taxon>Pseudomonadati</taxon>
        <taxon>Pseudomonadota</taxon>
        <taxon>Gammaproteobacteria</taxon>
        <taxon>Alteromonadales</taxon>
        <taxon>Colwelliaceae</taxon>
        <taxon>Thalassomonas</taxon>
    </lineage>
</organism>
<dbReference type="InterPro" id="IPR002227">
    <property type="entry name" value="Tyrosinase_Cu-bd"/>
</dbReference>
<keyword evidence="3" id="KW-0238">DNA-binding</keyword>
<keyword evidence="4" id="KW-0804">Transcription</keyword>
<dbReference type="PRINTS" id="PR00039">
    <property type="entry name" value="HTHLYSR"/>
</dbReference>
<dbReference type="Proteomes" id="UP000032568">
    <property type="component" value="Chromosome"/>
</dbReference>
<evidence type="ECO:0000259" key="5">
    <source>
        <dbReference type="PROSITE" id="PS50931"/>
    </source>
</evidence>
<proteinExistence type="inferred from homology"/>
<dbReference type="InterPro" id="IPR005119">
    <property type="entry name" value="LysR_subst-bd"/>
</dbReference>
<dbReference type="AlphaFoldDB" id="A0AAE9YQE1"/>
<keyword evidence="2" id="KW-0805">Transcription regulation</keyword>
<evidence type="ECO:0000313" key="7">
    <source>
        <dbReference type="Proteomes" id="UP000032568"/>
    </source>
</evidence>
<dbReference type="RefSeq" id="WP_044836136.1">
    <property type="nucleotide sequence ID" value="NZ_CP059735.1"/>
</dbReference>
<dbReference type="Gene3D" id="3.40.190.10">
    <property type="entry name" value="Periplasmic binding protein-like II"/>
    <property type="match status" value="1"/>
</dbReference>
<reference evidence="6 7" key="2">
    <citation type="journal article" date="2022" name="Mar. Drugs">
        <title>Bioassay-Guided Fractionation Leads to the Detection of Cholic Acid Generated by the Rare Thalassomonas sp.</title>
        <authorList>
            <person name="Pheiffer F."/>
            <person name="Schneider Y.K."/>
            <person name="Hansen E.H."/>
            <person name="Andersen J.H."/>
            <person name="Isaksson J."/>
            <person name="Busche T."/>
            <person name="R C."/>
            <person name="Kalinowski J."/>
            <person name="Zyl L.V."/>
            <person name="Trindade M."/>
        </authorList>
    </citation>
    <scope>NUCLEOTIDE SEQUENCE [LARGE SCALE GENOMIC DNA]</scope>
    <source>
        <strain evidence="6 7">A5K-106</strain>
    </source>
</reference>
<dbReference type="KEGG" id="tact:SG35_024235"/>
<feature type="domain" description="HTH lysR-type" evidence="5">
    <location>
        <begin position="2"/>
        <end position="59"/>
    </location>
</feature>
<dbReference type="PANTHER" id="PTHR30126">
    <property type="entry name" value="HTH-TYPE TRANSCRIPTIONAL REGULATOR"/>
    <property type="match status" value="1"/>
</dbReference>
<dbReference type="GO" id="GO:0016491">
    <property type="term" value="F:oxidoreductase activity"/>
    <property type="evidence" value="ECO:0007669"/>
    <property type="project" value="InterPro"/>
</dbReference>
<dbReference type="SUPFAM" id="SSF53850">
    <property type="entry name" value="Periplasmic binding protein-like II"/>
    <property type="match status" value="1"/>
</dbReference>
<comment type="similarity">
    <text evidence="1">Belongs to the LysR transcriptional regulatory family.</text>
</comment>
<dbReference type="GO" id="GO:0000976">
    <property type="term" value="F:transcription cis-regulatory region binding"/>
    <property type="evidence" value="ECO:0007669"/>
    <property type="project" value="TreeGrafter"/>
</dbReference>
<dbReference type="PROSITE" id="PS00498">
    <property type="entry name" value="TYROSINASE_2"/>
    <property type="match status" value="1"/>
</dbReference>